<dbReference type="RefSeq" id="XP_044544984.1">
    <property type="nucleotide sequence ID" value="XM_044698924.1"/>
</dbReference>
<dbReference type="GeneID" id="68101261"/>
<feature type="domain" description="Protein kinase" evidence="10">
    <location>
        <begin position="280"/>
        <end position="524"/>
    </location>
</feature>
<dbReference type="InterPro" id="IPR008271">
    <property type="entry name" value="Ser/Thr_kinase_AS"/>
</dbReference>
<dbReference type="GO" id="GO:0005524">
    <property type="term" value="F:ATP binding"/>
    <property type="evidence" value="ECO:0007669"/>
    <property type="project" value="UniProtKB-KW"/>
</dbReference>
<organism evidence="11 12">
    <name type="scientific">Naegleria lovaniensis</name>
    <name type="common">Amoeba</name>
    <dbReference type="NCBI Taxonomy" id="51637"/>
    <lineage>
        <taxon>Eukaryota</taxon>
        <taxon>Discoba</taxon>
        <taxon>Heterolobosea</taxon>
        <taxon>Tetramitia</taxon>
        <taxon>Eutetramitia</taxon>
        <taxon>Vahlkampfiidae</taxon>
        <taxon>Naegleria</taxon>
    </lineage>
</organism>
<dbReference type="InterPro" id="IPR051681">
    <property type="entry name" value="Ser/Thr_Kinases-Pseudokinases"/>
</dbReference>
<dbReference type="AlphaFoldDB" id="A0AA88GE17"/>
<evidence type="ECO:0000256" key="4">
    <source>
        <dbReference type="ARBA" id="ARBA00022741"/>
    </source>
</evidence>
<dbReference type="Pfam" id="PF00069">
    <property type="entry name" value="Pkinase"/>
    <property type="match status" value="1"/>
</dbReference>
<dbReference type="PANTHER" id="PTHR44329">
    <property type="entry name" value="SERINE/THREONINE-PROTEIN KINASE TNNI3K-RELATED"/>
    <property type="match status" value="1"/>
</dbReference>
<keyword evidence="4" id="KW-0547">Nucleotide-binding</keyword>
<evidence type="ECO:0000256" key="1">
    <source>
        <dbReference type="ARBA" id="ARBA00012513"/>
    </source>
</evidence>
<keyword evidence="5" id="KW-0418">Kinase</keyword>
<dbReference type="EC" id="2.7.11.1" evidence="1"/>
<reference evidence="11 12" key="1">
    <citation type="journal article" date="2018" name="BMC Genomics">
        <title>The genome of Naegleria lovaniensis, the basis for a comparative approach to unravel pathogenicity factors of the human pathogenic amoeba N. fowleri.</title>
        <authorList>
            <person name="Liechti N."/>
            <person name="Schurch N."/>
            <person name="Bruggmann R."/>
            <person name="Wittwer M."/>
        </authorList>
    </citation>
    <scope>NUCLEOTIDE SEQUENCE [LARGE SCALE GENOMIC DNA]</scope>
    <source>
        <strain evidence="11 12">ATCC 30569</strain>
    </source>
</reference>
<evidence type="ECO:0000256" key="9">
    <source>
        <dbReference type="SAM" id="Phobius"/>
    </source>
</evidence>
<dbReference type="FunFam" id="1.10.510.10:FF:001023">
    <property type="entry name" value="Os07g0541700 protein"/>
    <property type="match status" value="1"/>
</dbReference>
<keyword evidence="12" id="KW-1185">Reference proteome</keyword>
<dbReference type="PROSITE" id="PS50011">
    <property type="entry name" value="PROTEIN_KINASE_DOM"/>
    <property type="match status" value="1"/>
</dbReference>
<dbReference type="PROSITE" id="PS00108">
    <property type="entry name" value="PROTEIN_KINASE_ST"/>
    <property type="match status" value="1"/>
</dbReference>
<dbReference type="SUPFAM" id="SSF56112">
    <property type="entry name" value="Protein kinase-like (PK-like)"/>
    <property type="match status" value="1"/>
</dbReference>
<dbReference type="Proteomes" id="UP000816034">
    <property type="component" value="Unassembled WGS sequence"/>
</dbReference>
<feature type="transmembrane region" description="Helical" evidence="9">
    <location>
        <begin position="170"/>
        <end position="199"/>
    </location>
</feature>
<keyword evidence="3" id="KW-0808">Transferase</keyword>
<evidence type="ECO:0000256" key="6">
    <source>
        <dbReference type="ARBA" id="ARBA00022840"/>
    </source>
</evidence>
<proteinExistence type="predicted"/>
<dbReference type="GO" id="GO:0004674">
    <property type="term" value="F:protein serine/threonine kinase activity"/>
    <property type="evidence" value="ECO:0007669"/>
    <property type="project" value="UniProtKB-KW"/>
</dbReference>
<evidence type="ECO:0000256" key="2">
    <source>
        <dbReference type="ARBA" id="ARBA00022527"/>
    </source>
</evidence>
<gene>
    <name evidence="11" type="ORF">C9374_008807</name>
</gene>
<comment type="catalytic activity">
    <reaction evidence="7">
        <text>L-threonyl-[protein] + ATP = O-phospho-L-threonyl-[protein] + ADP + H(+)</text>
        <dbReference type="Rhea" id="RHEA:46608"/>
        <dbReference type="Rhea" id="RHEA-COMP:11060"/>
        <dbReference type="Rhea" id="RHEA-COMP:11605"/>
        <dbReference type="ChEBI" id="CHEBI:15378"/>
        <dbReference type="ChEBI" id="CHEBI:30013"/>
        <dbReference type="ChEBI" id="CHEBI:30616"/>
        <dbReference type="ChEBI" id="CHEBI:61977"/>
        <dbReference type="ChEBI" id="CHEBI:456216"/>
        <dbReference type="EC" id="2.7.11.1"/>
    </reaction>
</comment>
<evidence type="ECO:0000256" key="8">
    <source>
        <dbReference type="ARBA" id="ARBA00048679"/>
    </source>
</evidence>
<keyword evidence="9" id="KW-0812">Transmembrane</keyword>
<name>A0AA88GE17_NAELO</name>
<evidence type="ECO:0000256" key="7">
    <source>
        <dbReference type="ARBA" id="ARBA00047899"/>
    </source>
</evidence>
<comment type="caution">
    <text evidence="11">The sequence shown here is derived from an EMBL/GenBank/DDBJ whole genome shotgun (WGS) entry which is preliminary data.</text>
</comment>
<dbReference type="InterPro" id="IPR000719">
    <property type="entry name" value="Prot_kinase_dom"/>
</dbReference>
<evidence type="ECO:0000256" key="3">
    <source>
        <dbReference type="ARBA" id="ARBA00022679"/>
    </source>
</evidence>
<keyword evidence="9" id="KW-0472">Membrane</keyword>
<dbReference type="Gene3D" id="1.10.510.10">
    <property type="entry name" value="Transferase(Phosphotransferase) domain 1"/>
    <property type="match status" value="1"/>
</dbReference>
<evidence type="ECO:0000256" key="5">
    <source>
        <dbReference type="ARBA" id="ARBA00022777"/>
    </source>
</evidence>
<dbReference type="SMART" id="SM00220">
    <property type="entry name" value="S_TKc"/>
    <property type="match status" value="1"/>
</dbReference>
<keyword evidence="2" id="KW-0723">Serine/threonine-protein kinase</keyword>
<evidence type="ECO:0000259" key="10">
    <source>
        <dbReference type="PROSITE" id="PS50011"/>
    </source>
</evidence>
<sequence>MVNNEFISNQGKAYGKDIGYSLYRISYEMTIYYSMENVTTYISNQTSLRSPQLYMYPGQHIPTIEFKLWNNGTERVLFVASSPVFQLEDHSIAFISYNNSASSNTRNFIGFKSFAISLYELDRDSIRGNIYLTASEIIEVWIHILPCPPDTRLHMNGNPVGTYSCISIPYIPYAIIISVASIVSILFFSLFLIAVYGIFRIYRNIFRRLKRLESKENAEKRIETKLLEKRVVLMENGDTSNLVEHPTERTSLLINSTVERKRKSSFSSQQSSWISSIDEIEILKRLAEGASGTVYLASWNGTQVALKSWKNTMSSSDHEVANDHHEQEFEEGFEKEAALLGSIRHPNVIQFYGVVVANPTRKYIVVEYLEKGSLDKLIYNSKLGIEKLSLRQKIDILLGVARGMNYLHSHAIIHRDLKPGNILIDKNYMAKICDFGLSKTWNNFSQSAITTNVGTLFYMANEMISEDVALYNHKVDVYSFAIIMWELYFEENPYLNSQSQNLRNSWNGRENLKHIIHLKGLVQV</sequence>
<dbReference type="EMBL" id="PYSW02000036">
    <property type="protein sequence ID" value="KAG2377722.1"/>
    <property type="molecule type" value="Genomic_DNA"/>
</dbReference>
<keyword evidence="9" id="KW-1133">Transmembrane helix</keyword>
<keyword evidence="6" id="KW-0067">ATP-binding</keyword>
<accession>A0AA88GE17</accession>
<dbReference type="InterPro" id="IPR011009">
    <property type="entry name" value="Kinase-like_dom_sf"/>
</dbReference>
<comment type="catalytic activity">
    <reaction evidence="8">
        <text>L-seryl-[protein] + ATP = O-phospho-L-seryl-[protein] + ADP + H(+)</text>
        <dbReference type="Rhea" id="RHEA:17989"/>
        <dbReference type="Rhea" id="RHEA-COMP:9863"/>
        <dbReference type="Rhea" id="RHEA-COMP:11604"/>
        <dbReference type="ChEBI" id="CHEBI:15378"/>
        <dbReference type="ChEBI" id="CHEBI:29999"/>
        <dbReference type="ChEBI" id="CHEBI:30616"/>
        <dbReference type="ChEBI" id="CHEBI:83421"/>
        <dbReference type="ChEBI" id="CHEBI:456216"/>
        <dbReference type="EC" id="2.7.11.1"/>
    </reaction>
</comment>
<evidence type="ECO:0000313" key="12">
    <source>
        <dbReference type="Proteomes" id="UP000816034"/>
    </source>
</evidence>
<protein>
    <recommendedName>
        <fullName evidence="1">non-specific serine/threonine protein kinase</fullName>
        <ecNumber evidence="1">2.7.11.1</ecNumber>
    </recommendedName>
</protein>
<evidence type="ECO:0000313" key="11">
    <source>
        <dbReference type="EMBL" id="KAG2377722.1"/>
    </source>
</evidence>